<protein>
    <recommendedName>
        <fullName evidence="1">EthD domain-containing protein</fullName>
    </recommendedName>
</protein>
<evidence type="ECO:0000313" key="2">
    <source>
        <dbReference type="EMBL" id="OGX87938.1"/>
    </source>
</evidence>
<dbReference type="Gene3D" id="3.30.70.100">
    <property type="match status" value="1"/>
</dbReference>
<dbReference type="EMBL" id="MDZA01000344">
    <property type="protein sequence ID" value="OGX87938.1"/>
    <property type="molecule type" value="Genomic_DNA"/>
</dbReference>
<feature type="domain" description="EthD" evidence="1">
    <location>
        <begin position="4"/>
        <end position="77"/>
    </location>
</feature>
<keyword evidence="3" id="KW-1185">Reference proteome</keyword>
<dbReference type="AlphaFoldDB" id="A0A1G1TAM6"/>
<dbReference type="InterPro" id="IPR011008">
    <property type="entry name" value="Dimeric_a/b-barrel"/>
</dbReference>
<dbReference type="OrthoDB" id="2613214at2"/>
<comment type="caution">
    <text evidence="2">The sequence shown here is derived from an EMBL/GenBank/DDBJ whole genome shotgun (WGS) entry which is preliminary data.</text>
</comment>
<accession>A0A1G1TAM6</accession>
<reference evidence="2 3" key="1">
    <citation type="submission" date="2016-08" db="EMBL/GenBank/DDBJ databases">
        <title>Hymenobacter coccineus sp. nov., Hymenobacter lapidarius sp. nov. and Hymenobacter glacialis sp. nov., isolated from Antarctic soil.</title>
        <authorList>
            <person name="Sedlacek I."/>
            <person name="Kralova S."/>
            <person name="Kyrova K."/>
            <person name="Maslanova I."/>
            <person name="Stankova E."/>
            <person name="Vrbovska V."/>
            <person name="Nemec M."/>
            <person name="Bartak M."/>
            <person name="Svec P."/>
            <person name="Busse H.-J."/>
            <person name="Pantucek R."/>
        </authorList>
    </citation>
    <scope>NUCLEOTIDE SEQUENCE [LARGE SCALE GENOMIC DNA]</scope>
    <source>
        <strain evidence="2 3">CCM 8649</strain>
    </source>
</reference>
<dbReference type="Pfam" id="PF07110">
    <property type="entry name" value="EthD"/>
    <property type="match status" value="1"/>
</dbReference>
<evidence type="ECO:0000313" key="3">
    <source>
        <dbReference type="Proteomes" id="UP000177506"/>
    </source>
</evidence>
<dbReference type="SUPFAM" id="SSF54909">
    <property type="entry name" value="Dimeric alpha+beta barrel"/>
    <property type="match status" value="1"/>
</dbReference>
<sequence length="90" mass="9940">MVKHTPMLAQPQPGAPKVYRYVQLHSLADTVSGLRTTSYDGVAEIWFANLGDAAAMFTSDHYNAVVAADEAHILDRSKTVFLYAYEKPIP</sequence>
<proteinExistence type="predicted"/>
<evidence type="ECO:0000259" key="1">
    <source>
        <dbReference type="Pfam" id="PF07110"/>
    </source>
</evidence>
<organism evidence="2 3">
    <name type="scientific">Hymenobacter coccineus</name>
    <dbReference type="NCBI Taxonomy" id="1908235"/>
    <lineage>
        <taxon>Bacteria</taxon>
        <taxon>Pseudomonadati</taxon>
        <taxon>Bacteroidota</taxon>
        <taxon>Cytophagia</taxon>
        <taxon>Cytophagales</taxon>
        <taxon>Hymenobacteraceae</taxon>
        <taxon>Hymenobacter</taxon>
    </lineage>
</organism>
<dbReference type="InterPro" id="IPR009799">
    <property type="entry name" value="EthD_dom"/>
</dbReference>
<dbReference type="GO" id="GO:0016491">
    <property type="term" value="F:oxidoreductase activity"/>
    <property type="evidence" value="ECO:0007669"/>
    <property type="project" value="InterPro"/>
</dbReference>
<dbReference type="RefSeq" id="WP_070745540.1">
    <property type="nucleotide sequence ID" value="NZ_MDZA01000344.1"/>
</dbReference>
<name>A0A1G1TAM6_9BACT</name>
<dbReference type="Proteomes" id="UP000177506">
    <property type="component" value="Unassembled WGS sequence"/>
</dbReference>
<gene>
    <name evidence="2" type="ORF">BEN49_10385</name>
</gene>